<keyword evidence="2" id="KW-1185">Reference proteome</keyword>
<evidence type="ECO:0000313" key="2">
    <source>
        <dbReference type="Proteomes" id="UP001398556"/>
    </source>
</evidence>
<accession>A0ABU9HIG8</accession>
<sequence>MRILTIQSPFFHIAYLSILGLKISAQETKINLQQNPKFEQLLNEKRKINSSLTVNETYKIQIFSGVSDKAKNTLNECKQLFTDLDGTIVFNTPNYKVWMGNFRNRIDAEKKLVEIKKTYTNAFLIKPKNKF</sequence>
<reference evidence="1 2" key="1">
    <citation type="submission" date="2024-04" db="EMBL/GenBank/DDBJ databases">
        <title>Flavobacterium sp. DGU99 16S ribosomal RNA gene Genome sequencing and assembly.</title>
        <authorList>
            <person name="Park S."/>
        </authorList>
    </citation>
    <scope>NUCLEOTIDE SEQUENCE [LARGE SCALE GENOMIC DNA]</scope>
    <source>
        <strain evidence="1 2">DGU99</strain>
    </source>
</reference>
<comment type="caution">
    <text evidence="1">The sequence shown here is derived from an EMBL/GenBank/DDBJ whole genome shotgun (WGS) entry which is preliminary data.</text>
</comment>
<name>A0ABU9HIG8_9FLAO</name>
<organism evidence="1 2">
    <name type="scientific">Flavobacterium flavipallidum</name>
    <dbReference type="NCBI Taxonomy" id="3139140"/>
    <lineage>
        <taxon>Bacteria</taxon>
        <taxon>Pseudomonadati</taxon>
        <taxon>Bacteroidota</taxon>
        <taxon>Flavobacteriia</taxon>
        <taxon>Flavobacteriales</taxon>
        <taxon>Flavobacteriaceae</taxon>
        <taxon>Flavobacterium</taxon>
    </lineage>
</organism>
<dbReference type="RefSeq" id="WP_341698843.1">
    <property type="nucleotide sequence ID" value="NZ_JBBYHU010000001.1"/>
</dbReference>
<gene>
    <name evidence="1" type="ORF">AAEO59_00700</name>
</gene>
<dbReference type="Proteomes" id="UP001398556">
    <property type="component" value="Unassembled WGS sequence"/>
</dbReference>
<dbReference type="EMBL" id="JBBYHU010000001">
    <property type="protein sequence ID" value="MEL1239558.1"/>
    <property type="molecule type" value="Genomic_DNA"/>
</dbReference>
<protein>
    <submittedName>
        <fullName evidence="1">SPOR domain-containing protein</fullName>
    </submittedName>
</protein>
<evidence type="ECO:0000313" key="1">
    <source>
        <dbReference type="EMBL" id="MEL1239558.1"/>
    </source>
</evidence>
<proteinExistence type="predicted"/>